<reference evidence="2 3" key="1">
    <citation type="submission" date="2015-09" db="EMBL/GenBank/DDBJ databases">
        <title>Draft Genome Sequence of the Strain BR 3267 (Bradyrhizobium yuanmingense) recommended as inoculant for cowpea in Brazil.</title>
        <authorList>
            <person name="Simoes-Araujo J.L."/>
            <person name="Zilli J.E."/>
        </authorList>
    </citation>
    <scope>NUCLEOTIDE SEQUENCE [LARGE SCALE GENOMIC DNA]</scope>
    <source>
        <strain evidence="2 3">BR3267</strain>
    </source>
</reference>
<evidence type="ECO:0000313" key="2">
    <source>
        <dbReference type="EMBL" id="KRP99970.1"/>
    </source>
</evidence>
<name>A0A0R3CQL7_9BRAD</name>
<organism evidence="2 3">
    <name type="scientific">Bradyrhizobium yuanmingense</name>
    <dbReference type="NCBI Taxonomy" id="108015"/>
    <lineage>
        <taxon>Bacteria</taxon>
        <taxon>Pseudomonadati</taxon>
        <taxon>Pseudomonadota</taxon>
        <taxon>Alphaproteobacteria</taxon>
        <taxon>Hyphomicrobiales</taxon>
        <taxon>Nitrobacteraceae</taxon>
        <taxon>Bradyrhizobium</taxon>
    </lineage>
</organism>
<keyword evidence="1" id="KW-0812">Transmembrane</keyword>
<proteinExistence type="predicted"/>
<comment type="caution">
    <text evidence="2">The sequence shown here is derived from an EMBL/GenBank/DDBJ whole genome shotgun (WGS) entry which is preliminary data.</text>
</comment>
<feature type="transmembrane region" description="Helical" evidence="1">
    <location>
        <begin position="39"/>
        <end position="61"/>
    </location>
</feature>
<evidence type="ECO:0000256" key="1">
    <source>
        <dbReference type="SAM" id="Phobius"/>
    </source>
</evidence>
<dbReference type="AlphaFoldDB" id="A0A0R3CQL7"/>
<evidence type="ECO:0000313" key="3">
    <source>
        <dbReference type="Proteomes" id="UP000051380"/>
    </source>
</evidence>
<dbReference type="STRING" id="108015.GA0061099_1010241"/>
<keyword evidence="1" id="KW-1133">Transmembrane helix</keyword>
<evidence type="ECO:0008006" key="4">
    <source>
        <dbReference type="Google" id="ProtNLM"/>
    </source>
</evidence>
<dbReference type="EMBL" id="LJYF01000009">
    <property type="protein sequence ID" value="KRP99970.1"/>
    <property type="molecule type" value="Genomic_DNA"/>
</dbReference>
<dbReference type="Proteomes" id="UP000051380">
    <property type="component" value="Unassembled WGS sequence"/>
</dbReference>
<protein>
    <recommendedName>
        <fullName evidence="4">Pilus assembly protein</fullName>
    </recommendedName>
</protein>
<accession>A0A0R3CQL7</accession>
<keyword evidence="1" id="KW-0472">Membrane</keyword>
<sequence length="162" mass="17296">MAAARVTRSHVASPRGGRRAYRKGSFVADQRGAVAFETVIVYIFMVSFLLMPLADVAAAGFRFISAWTALRSFGQYVQYYNPLGPDGTVTWGAGLQTTVAGHAIGNIQVLCGDAGAACSPGNIESPKYVRFSTTVTLAPIVLTSVLCPNGCTYTLAYSQRFQ</sequence>
<gene>
    <name evidence="2" type="ORF">AOQ72_11915</name>
</gene>